<feature type="transmembrane region" description="Helical" evidence="1">
    <location>
        <begin position="30"/>
        <end position="52"/>
    </location>
</feature>
<dbReference type="Gramene" id="A01p05680.2_BraZ1">
    <property type="protein sequence ID" value="A01p05680.2_BraZ1.CDS"/>
    <property type="gene ID" value="A01g05680.2_BraZ1"/>
</dbReference>
<name>A0A3P5ZI57_BRACM</name>
<gene>
    <name evidence="3" type="ORF">BRAA01T00545Z</name>
    <name evidence="2" type="ORF">BRAPAZ1V2_A01P05680.2</name>
</gene>
<keyword evidence="1" id="KW-0472">Membrane</keyword>
<dbReference type="EMBL" id="LR031571">
    <property type="protein sequence ID" value="VDC74043.1"/>
    <property type="molecule type" value="Genomic_DNA"/>
</dbReference>
<feature type="transmembrane region" description="Helical" evidence="1">
    <location>
        <begin position="184"/>
        <end position="205"/>
    </location>
</feature>
<protein>
    <submittedName>
        <fullName evidence="2">Uncharacterized protein</fullName>
    </submittedName>
</protein>
<evidence type="ECO:0000256" key="1">
    <source>
        <dbReference type="SAM" id="Phobius"/>
    </source>
</evidence>
<keyword evidence="1" id="KW-1133">Transmembrane helix</keyword>
<sequence>MNRIHSRIRSNNWFDQEPPSLSLFVILTKFYPYFTVDFSLPLLSGAVSILGLISYLDLTMTKEYVMLILLMMIVFSPFLPPLQFFGSSDGIILTGPDFTRKFNTVESNTADSVEIRVCDAIGVVYMAESLDACEKLILERDMLMLSTTTTRSFFVTKETAQVVNKYICRPNVAVMRVPIHTDHLYGLITRGLLFYTFVFLLLRFFS</sequence>
<dbReference type="Proteomes" id="UP000694005">
    <property type="component" value="Chromosome A01"/>
</dbReference>
<dbReference type="AlphaFoldDB" id="A0A3P5ZI57"/>
<accession>A0A3P5ZI57</accession>
<keyword evidence="1" id="KW-0812">Transmembrane</keyword>
<evidence type="ECO:0000313" key="3">
    <source>
        <dbReference type="EMBL" id="VDC74043.1"/>
    </source>
</evidence>
<feature type="transmembrane region" description="Helical" evidence="1">
    <location>
        <begin position="64"/>
        <end position="85"/>
    </location>
</feature>
<organism evidence="3">
    <name type="scientific">Brassica campestris</name>
    <name type="common">Field mustard</name>
    <dbReference type="NCBI Taxonomy" id="3711"/>
    <lineage>
        <taxon>Eukaryota</taxon>
        <taxon>Viridiplantae</taxon>
        <taxon>Streptophyta</taxon>
        <taxon>Embryophyta</taxon>
        <taxon>Tracheophyta</taxon>
        <taxon>Spermatophyta</taxon>
        <taxon>Magnoliopsida</taxon>
        <taxon>eudicotyledons</taxon>
        <taxon>Gunneridae</taxon>
        <taxon>Pentapetalae</taxon>
        <taxon>rosids</taxon>
        <taxon>malvids</taxon>
        <taxon>Brassicales</taxon>
        <taxon>Brassicaceae</taxon>
        <taxon>Brassiceae</taxon>
        <taxon>Brassica</taxon>
    </lineage>
</organism>
<dbReference type="EMBL" id="LS974617">
    <property type="protein sequence ID" value="CAG7886492.1"/>
    <property type="molecule type" value="Genomic_DNA"/>
</dbReference>
<evidence type="ECO:0000313" key="2">
    <source>
        <dbReference type="EMBL" id="CAG7886492.1"/>
    </source>
</evidence>
<proteinExistence type="predicted"/>
<reference evidence="3" key="1">
    <citation type="submission" date="2018-11" db="EMBL/GenBank/DDBJ databases">
        <authorList>
            <consortium name="Genoscope - CEA"/>
            <person name="William W."/>
        </authorList>
    </citation>
    <scope>NUCLEOTIDE SEQUENCE</scope>
</reference>